<dbReference type="PIRSF" id="PIRSF029745">
    <property type="entry name" value="FhaC"/>
    <property type="match status" value="1"/>
</dbReference>
<comment type="similarity">
    <text evidence="2">Belongs to the TPS (TC 1.B.20) family.</text>
</comment>
<evidence type="ECO:0000256" key="5">
    <source>
        <dbReference type="ARBA" id="ARBA00022692"/>
    </source>
</evidence>
<dbReference type="RefSeq" id="WP_187755417.1">
    <property type="nucleotide sequence ID" value="NZ_JABURY010000015.1"/>
</dbReference>
<evidence type="ECO:0000256" key="2">
    <source>
        <dbReference type="ARBA" id="ARBA00009055"/>
    </source>
</evidence>
<dbReference type="PROSITE" id="PS51779">
    <property type="entry name" value="POTRA"/>
    <property type="match status" value="1"/>
</dbReference>
<evidence type="ECO:0000313" key="11">
    <source>
        <dbReference type="EMBL" id="MBC9130978.1"/>
    </source>
</evidence>
<evidence type="ECO:0000256" key="6">
    <source>
        <dbReference type="ARBA" id="ARBA00022927"/>
    </source>
</evidence>
<evidence type="ECO:0000256" key="1">
    <source>
        <dbReference type="ARBA" id="ARBA00004442"/>
    </source>
</evidence>
<evidence type="ECO:0000256" key="3">
    <source>
        <dbReference type="ARBA" id="ARBA00022448"/>
    </source>
</evidence>
<evidence type="ECO:0000256" key="9">
    <source>
        <dbReference type="SAM" id="SignalP"/>
    </source>
</evidence>
<keyword evidence="12" id="KW-1185">Reference proteome</keyword>
<evidence type="ECO:0000256" key="8">
    <source>
        <dbReference type="ARBA" id="ARBA00023237"/>
    </source>
</evidence>
<dbReference type="Gene3D" id="2.40.160.50">
    <property type="entry name" value="membrane protein fhac: a member of the omp85/tpsb transporter family"/>
    <property type="match status" value="1"/>
</dbReference>
<evidence type="ECO:0000259" key="10">
    <source>
        <dbReference type="PROSITE" id="PS51779"/>
    </source>
</evidence>
<keyword evidence="8" id="KW-0998">Cell outer membrane</keyword>
<dbReference type="InterPro" id="IPR051544">
    <property type="entry name" value="TPS_OM_transporter"/>
</dbReference>
<feature type="domain" description="POTRA" evidence="10">
    <location>
        <begin position="79"/>
        <end position="155"/>
    </location>
</feature>
<sequence length="563" mass="63883">MSRYKWLAVLVCCAITDNVLAIVEPSSKESEISNQQLIYQQERQKALENILTPQSPSVRLMAPVASGDLLNFPQESICFNIQQVELLGREDLPFTIPLSGLSHQAEGRCLGGQGINLLMTALQNRLISYGYITTRVVAPEQDLTRGTLSLLLVKGTVRRFLYRPESDTYANLNSAMPIKEGKLLNLRDIEQGLENLQRVPTSSAKMQLVPGNKPGESDIIITRNQSKYWRIGVSLDDSGSKETGRYQGSLTLYLDNPLALSDTFYISGGHDINGKSAYGSKNYLFSYTVPFGYWQLSASWSGNTYHQTIADIVKYEYRGRSKYFNAQLSRVIHRNETQKTTISYGINLRNSHNYVDDTEIEVQRRNTTNWRLGVQHRHYFDRTVLDIGATYQKGVRWFGADVAPEEYSNTGSALTDIIQLNLSLQVPFSYAEQHYFYLLQYQGQMTRGNKLTPQDRFSIGSRWTVRGFDGEQILSADNGWFVRNELSWYTPYNQMLYFGLDAGEVSGASSQYLLGKRLIGSTIGLRGEKFGIDYDIFAAAPIHKPKKFETDDINFGFNFNWTY</sequence>
<evidence type="ECO:0000313" key="12">
    <source>
        <dbReference type="Proteomes" id="UP000651208"/>
    </source>
</evidence>
<dbReference type="Pfam" id="PF03865">
    <property type="entry name" value="ShlB"/>
    <property type="match status" value="1"/>
</dbReference>
<keyword evidence="4" id="KW-1134">Transmembrane beta strand</keyword>
<gene>
    <name evidence="11" type="ORF">FcAc13_06595</name>
</gene>
<dbReference type="Pfam" id="PF17287">
    <property type="entry name" value="POTRA_3"/>
    <property type="match status" value="1"/>
</dbReference>
<feature type="chain" id="PRO_5045165199" evidence="9">
    <location>
        <begin position="22"/>
        <end position="563"/>
    </location>
</feature>
<dbReference type="InterPro" id="IPR005565">
    <property type="entry name" value="Hemolysn_activator_HlyB_C"/>
</dbReference>
<dbReference type="InterPro" id="IPR035251">
    <property type="entry name" value="ShlB_POTRA"/>
</dbReference>
<evidence type="ECO:0000256" key="4">
    <source>
        <dbReference type="ARBA" id="ARBA00022452"/>
    </source>
</evidence>
<dbReference type="InterPro" id="IPR013686">
    <property type="entry name" value="Polypept-transport_assoc_ShlB"/>
</dbReference>
<proteinExistence type="inferred from homology"/>
<feature type="signal peptide" evidence="9">
    <location>
        <begin position="1"/>
        <end position="21"/>
    </location>
</feature>
<keyword evidence="3" id="KW-0813">Transport</keyword>
<dbReference type="PANTHER" id="PTHR34597">
    <property type="entry name" value="SLR1661 PROTEIN"/>
    <property type="match status" value="1"/>
</dbReference>
<dbReference type="Gene3D" id="3.10.20.310">
    <property type="entry name" value="membrane protein fhac"/>
    <property type="match status" value="1"/>
</dbReference>
<comment type="caution">
    <text evidence="11">The sequence shown here is derived from an EMBL/GenBank/DDBJ whole genome shotgun (WGS) entry which is preliminary data.</text>
</comment>
<protein>
    <submittedName>
        <fullName evidence="11">ShlB/FhaC/HecB family hemolysin secretion/activation protein</fullName>
    </submittedName>
</protein>
<name>A0ABR7QXM3_9GAMM</name>
<reference evidence="11 12" key="1">
    <citation type="submission" date="2020-06" db="EMBL/GenBank/DDBJ databases">
        <title>Frischella cerana isolated from Apis cerana gut homogenate.</title>
        <authorList>
            <person name="Wolter L.A."/>
            <person name="Suenami S."/>
            <person name="Miyazaki R."/>
        </authorList>
    </citation>
    <scope>NUCLEOTIDE SEQUENCE [LARGE SCALE GENOMIC DNA]</scope>
    <source>
        <strain evidence="11 12">Ac13</strain>
    </source>
</reference>
<keyword evidence="5" id="KW-0812">Transmembrane</keyword>
<organism evidence="11 12">
    <name type="scientific">Frischella japonica</name>
    <dbReference type="NCBI Taxonomy" id="2741544"/>
    <lineage>
        <taxon>Bacteria</taxon>
        <taxon>Pseudomonadati</taxon>
        <taxon>Pseudomonadota</taxon>
        <taxon>Gammaproteobacteria</taxon>
        <taxon>Orbales</taxon>
        <taxon>Orbaceae</taxon>
        <taxon>Frischella</taxon>
    </lineage>
</organism>
<dbReference type="EMBL" id="JABURY010000015">
    <property type="protein sequence ID" value="MBC9130978.1"/>
    <property type="molecule type" value="Genomic_DNA"/>
</dbReference>
<comment type="subcellular location">
    <subcellularLocation>
        <location evidence="1">Cell outer membrane</location>
    </subcellularLocation>
</comment>
<dbReference type="PANTHER" id="PTHR34597:SF3">
    <property type="entry name" value="OUTER MEMBRANE TRANSPORTER CDIB"/>
    <property type="match status" value="1"/>
</dbReference>
<dbReference type="Proteomes" id="UP000651208">
    <property type="component" value="Unassembled WGS sequence"/>
</dbReference>
<evidence type="ECO:0000256" key="7">
    <source>
        <dbReference type="ARBA" id="ARBA00023136"/>
    </source>
</evidence>
<dbReference type="InterPro" id="IPR027282">
    <property type="entry name" value="TPS"/>
</dbReference>
<dbReference type="Pfam" id="PF08479">
    <property type="entry name" value="POTRA_2"/>
    <property type="match status" value="1"/>
</dbReference>
<keyword evidence="6" id="KW-0653">Protein transport</keyword>
<keyword evidence="9" id="KW-0732">Signal</keyword>
<accession>A0ABR7QXM3</accession>
<dbReference type="InterPro" id="IPR034746">
    <property type="entry name" value="POTRA"/>
</dbReference>
<keyword evidence="7" id="KW-0472">Membrane</keyword>